<accession>A0AAF0KDL9</accession>
<evidence type="ECO:0000313" key="1">
    <source>
        <dbReference type="EMBL" id="WHA40946.1"/>
    </source>
</evidence>
<reference evidence="1" key="1">
    <citation type="submission" date="2023-05" db="EMBL/GenBank/DDBJ databases">
        <title>Complete genome sequence of Agrobacterium larrymoorei CFBP5477.</title>
        <authorList>
            <person name="Yen H.-C."/>
            <person name="Chou L."/>
            <person name="Lin Y.-C."/>
            <person name="Lai E.-M."/>
            <person name="Kuo C.-H."/>
        </authorList>
    </citation>
    <scope>NUCLEOTIDE SEQUENCE</scope>
    <source>
        <strain evidence="1">CFBP5477</strain>
    </source>
</reference>
<dbReference type="AlphaFoldDB" id="A0AAF0KDL9"/>
<dbReference type="Proteomes" id="UP000298664">
    <property type="component" value="Chromosome Circular"/>
</dbReference>
<proteinExistence type="predicted"/>
<sequence length="274" mass="30373">MTSAIHNPFLESLKKALHREASQVGFLAIEDVDRVFALIPAASPVAWYWEDDTGCFHMTMDRPDVVQMAAVVNREPKPLYPAPLEASRFFGNAQNMTVNVPPGALAEFTEYFARNYPGPDTVIYNPYWHAPKIFRAAINAFASQEQGADDWSAEEKLTAEEAWQTLCETPDITSPEEYPDHALITFEQLRSYMERAAPVCVEKTGSETCPICLTAFKLGDVLRPRPNAPGPVHAACLESKPDIDRETGKIIVETLPTFLYGEPAPATAIRVVTS</sequence>
<protein>
    <submittedName>
        <fullName evidence="1">Uncharacterized protein</fullName>
    </submittedName>
</protein>
<name>A0AAF0KDL9_9HYPH</name>
<evidence type="ECO:0000313" key="2">
    <source>
        <dbReference type="Proteomes" id="UP000298664"/>
    </source>
</evidence>
<dbReference type="EMBL" id="CP124733">
    <property type="protein sequence ID" value="WHA40946.1"/>
    <property type="molecule type" value="Genomic_DNA"/>
</dbReference>
<dbReference type="RefSeq" id="WP_137392968.1">
    <property type="nucleotide sequence ID" value="NZ_CP124733.1"/>
</dbReference>
<gene>
    <name evidence="1" type="ORF">CFBP5477_014220</name>
</gene>
<organism evidence="1 2">
    <name type="scientific">Agrobacterium larrymoorei</name>
    <dbReference type="NCBI Taxonomy" id="160699"/>
    <lineage>
        <taxon>Bacteria</taxon>
        <taxon>Pseudomonadati</taxon>
        <taxon>Pseudomonadota</taxon>
        <taxon>Alphaproteobacteria</taxon>
        <taxon>Hyphomicrobiales</taxon>
        <taxon>Rhizobiaceae</taxon>
        <taxon>Rhizobium/Agrobacterium group</taxon>
        <taxon>Agrobacterium</taxon>
    </lineage>
</organism>